<reference evidence="5 6" key="2">
    <citation type="submission" date="2023-11" db="EMBL/GenBank/DDBJ databases">
        <authorList>
            <person name="Lara A.C."/>
            <person name="Chronakova A."/>
        </authorList>
    </citation>
    <scope>NUCLEOTIDE SEQUENCE [LARGE SCALE GENOMIC DNA]</scope>
    <source>
        <strain evidence="5 6">BCCO 10_0856</strain>
    </source>
</reference>
<dbReference type="InterPro" id="IPR005158">
    <property type="entry name" value="BTAD"/>
</dbReference>
<evidence type="ECO:0000313" key="5">
    <source>
        <dbReference type="EMBL" id="MDX8031982.1"/>
    </source>
</evidence>
<evidence type="ECO:0000256" key="3">
    <source>
        <dbReference type="PROSITE-ProRule" id="PRU01091"/>
    </source>
</evidence>
<comment type="similarity">
    <text evidence="1">Belongs to the AfsR/DnrI/RedD regulatory family.</text>
</comment>
<reference evidence="5 6" key="1">
    <citation type="submission" date="2023-11" db="EMBL/GenBank/DDBJ databases">
        <title>Lentzea sokolovensis, sp. nov., Lentzea kristufkii, sp. nov., and Lentzea miocenensis, sp. nov., rare actinobacteria from Sokolov Coal Basin, Miocene lacustrine sediment, Czech Republic.</title>
        <authorList>
            <person name="Lara A."/>
            <person name="Kotroba L."/>
            <person name="Nouioui I."/>
            <person name="Neumann-Schaal M."/>
            <person name="Mast Y."/>
            <person name="Chronakova A."/>
        </authorList>
    </citation>
    <scope>NUCLEOTIDE SEQUENCE [LARGE SCALE GENOMIC DNA]</scope>
    <source>
        <strain evidence="5 6">BCCO 10_0856</strain>
    </source>
</reference>
<dbReference type="PANTHER" id="PTHR35807">
    <property type="entry name" value="TRANSCRIPTIONAL REGULATOR REDD-RELATED"/>
    <property type="match status" value="1"/>
</dbReference>
<dbReference type="InterPro" id="IPR027417">
    <property type="entry name" value="P-loop_NTPase"/>
</dbReference>
<keyword evidence="6" id="KW-1185">Reference proteome</keyword>
<proteinExistence type="inferred from homology"/>
<dbReference type="Proteomes" id="UP001285521">
    <property type="component" value="Unassembled WGS sequence"/>
</dbReference>
<dbReference type="EMBL" id="JAXAVW010000013">
    <property type="protein sequence ID" value="MDX8031982.1"/>
    <property type="molecule type" value="Genomic_DNA"/>
</dbReference>
<accession>A0ABU4T1E8</accession>
<dbReference type="InterPro" id="IPR036388">
    <property type="entry name" value="WH-like_DNA-bd_sf"/>
</dbReference>
<gene>
    <name evidence="5" type="ORF">SK803_17290</name>
</gene>
<evidence type="ECO:0000256" key="2">
    <source>
        <dbReference type="ARBA" id="ARBA00023125"/>
    </source>
</evidence>
<dbReference type="InterPro" id="IPR001867">
    <property type="entry name" value="OmpR/PhoB-type_DNA-bd"/>
</dbReference>
<dbReference type="PROSITE" id="PS51755">
    <property type="entry name" value="OMPR_PHOB"/>
    <property type="match status" value="1"/>
</dbReference>
<comment type="caution">
    <text evidence="5">The sequence shown here is derived from an EMBL/GenBank/DDBJ whole genome shotgun (WGS) entry which is preliminary data.</text>
</comment>
<evidence type="ECO:0000313" key="6">
    <source>
        <dbReference type="Proteomes" id="UP001285521"/>
    </source>
</evidence>
<evidence type="ECO:0000256" key="1">
    <source>
        <dbReference type="ARBA" id="ARBA00005820"/>
    </source>
</evidence>
<evidence type="ECO:0000259" key="4">
    <source>
        <dbReference type="PROSITE" id="PS51755"/>
    </source>
</evidence>
<dbReference type="InterPro" id="IPR011990">
    <property type="entry name" value="TPR-like_helical_dom_sf"/>
</dbReference>
<organism evidence="5 6">
    <name type="scientific">Lentzea miocenica</name>
    <dbReference type="NCBI Taxonomy" id="3095431"/>
    <lineage>
        <taxon>Bacteria</taxon>
        <taxon>Bacillati</taxon>
        <taxon>Actinomycetota</taxon>
        <taxon>Actinomycetes</taxon>
        <taxon>Pseudonocardiales</taxon>
        <taxon>Pseudonocardiaceae</taxon>
        <taxon>Lentzea</taxon>
    </lineage>
</organism>
<dbReference type="RefSeq" id="WP_319967035.1">
    <property type="nucleotide sequence ID" value="NZ_JAXAVW010000013.1"/>
</dbReference>
<name>A0ABU4T1E8_9PSEU</name>
<dbReference type="Gene3D" id="1.10.10.10">
    <property type="entry name" value="Winged helix-like DNA-binding domain superfamily/Winged helix DNA-binding domain"/>
    <property type="match status" value="1"/>
</dbReference>
<dbReference type="SUPFAM" id="SSF46894">
    <property type="entry name" value="C-terminal effector domain of the bipartite response regulators"/>
    <property type="match status" value="1"/>
</dbReference>
<protein>
    <submittedName>
        <fullName evidence="5">BTAD domain-containing putative transcriptional regulator</fullName>
    </submittedName>
</protein>
<dbReference type="Pfam" id="PF00486">
    <property type="entry name" value="Trans_reg_C"/>
    <property type="match status" value="1"/>
</dbReference>
<dbReference type="SUPFAM" id="SSF48452">
    <property type="entry name" value="TPR-like"/>
    <property type="match status" value="3"/>
</dbReference>
<dbReference type="SMART" id="SM01043">
    <property type="entry name" value="BTAD"/>
    <property type="match status" value="1"/>
</dbReference>
<dbReference type="InterPro" id="IPR051677">
    <property type="entry name" value="AfsR-DnrI-RedD_regulator"/>
</dbReference>
<sequence>MLQPALPARLVDRPALTALLDAAAAHKVVVVKAGPGWGKTTSVAAWAATRRACWLGVGSADVSLERLSRLLLRALRQRVPGLPGELVTTTAQGAETVAALICGLLDVHLDEPVVLVVDEVGALAPGGDGARLIEALCLRSPELFSLVLLTRGELGFAVPACEINSGQLAFGEQEVAALVGADAAGMVLARTGGWPAAVALHREALGCAPRSGDLLGQLAAEVLAAEPESTRELLRAIAVLGRVSTGLCVALGFADVRETLPDLARRGLVSGDGREWSVLEPIGALLQGDGEVRLRAAVFCERTGAHAEALRHLVEAERWDLVAQLLLRRDEQIVAGGDADAVLAAVERLEIDDSRLYLVWGFARQHKGDWLGALHCYEQAGEHGVKLSWRMGQLHALTGRLDRAVELFERTVFDDVASLDEVRLLSLAVRWFREIGRNDEARDLADRCATAAKRCGGHTAFAWSSKAFGLLAGYDGDRVAFEMHYGQAVDRAKRAGNQVLELAIRSERAWCLANEGGPADALAEIDEVVVLGRQAGLTGHEQECLTTRALANVRLGRFDDALADIGGAGWSRAGLVIRAEVHRRRGEPGQAQAFLDEALAVPGADPLAKATLARIMAREDAEAARRLAEEAVAASQVMRVREVPALLARGWVAVLAGDRETARADAAIARAVAGRRGDRAGLADALQLAAVTSADRKALLAEAVKVWRAAGDPVGAATAELALARLTGVDVTKFENELREHGVRTDVPMADVLGTGVPRSARIVVRTFGGFQVLRDGVAVPSALWQSKKARDLLKILAANRGRPVPRPQLVELLWPDDLSDRTANRLSVLLSTVRTVLSVPGLPADAEPLVADRDTVALDLSLVDLDVAAFLGAAHLALTAHRRGEQAALSLLTEADELYLGEFLAEEPYEQWAIQVREEVRGRHTAVLRALVQLVRDPDQQVGYLIRMLELDRYDEGAHVRLVKALRAAGRHGEARRRYQVYLEQMHEIGVRPAEPDLFGSRPSGILRAG</sequence>
<dbReference type="Gene3D" id="1.25.40.10">
    <property type="entry name" value="Tetratricopeptide repeat domain"/>
    <property type="match status" value="3"/>
</dbReference>
<dbReference type="Pfam" id="PF03704">
    <property type="entry name" value="BTAD"/>
    <property type="match status" value="1"/>
</dbReference>
<keyword evidence="2 3" id="KW-0238">DNA-binding</keyword>
<dbReference type="InterPro" id="IPR016032">
    <property type="entry name" value="Sig_transdc_resp-reg_C-effctor"/>
</dbReference>
<feature type="DNA-binding region" description="OmpR/PhoB-type" evidence="3">
    <location>
        <begin position="755"/>
        <end position="862"/>
    </location>
</feature>
<feature type="domain" description="OmpR/PhoB-type" evidence="4">
    <location>
        <begin position="755"/>
        <end position="862"/>
    </location>
</feature>
<dbReference type="SUPFAM" id="SSF52540">
    <property type="entry name" value="P-loop containing nucleoside triphosphate hydrolases"/>
    <property type="match status" value="1"/>
</dbReference>